<evidence type="ECO:0000256" key="1">
    <source>
        <dbReference type="SAM" id="MobiDB-lite"/>
    </source>
</evidence>
<dbReference type="Proteomes" id="UP000199664">
    <property type="component" value="Unassembled WGS sequence"/>
</dbReference>
<gene>
    <name evidence="2" type="ORF">SAMN04515666_11482</name>
</gene>
<dbReference type="EMBL" id="FOAN01000014">
    <property type="protein sequence ID" value="SEM57044.1"/>
    <property type="molecule type" value="Genomic_DNA"/>
</dbReference>
<dbReference type="OrthoDB" id="8020519at2"/>
<dbReference type="STRING" id="1036779.SAMN04515666_11482"/>
<name>A0A1H7ZGC7_9HYPH</name>
<dbReference type="RefSeq" id="WP_091842474.1">
    <property type="nucleotide sequence ID" value="NZ_FOAN01000014.1"/>
</dbReference>
<accession>A0A1H7ZGC7</accession>
<reference evidence="3" key="1">
    <citation type="submission" date="2016-10" db="EMBL/GenBank/DDBJ databases">
        <authorList>
            <person name="Varghese N."/>
            <person name="Submissions S."/>
        </authorList>
    </citation>
    <scope>NUCLEOTIDE SEQUENCE [LARGE SCALE GENOMIC DNA]</scope>
    <source>
        <strain evidence="3">LMG 26383,CCUG 61248,R- 45681</strain>
    </source>
</reference>
<proteinExistence type="predicted"/>
<evidence type="ECO:0000313" key="3">
    <source>
        <dbReference type="Proteomes" id="UP000199664"/>
    </source>
</evidence>
<protein>
    <submittedName>
        <fullName evidence="2">Uncharacterized protein</fullName>
    </submittedName>
</protein>
<evidence type="ECO:0000313" key="2">
    <source>
        <dbReference type="EMBL" id="SEM57044.1"/>
    </source>
</evidence>
<feature type="region of interest" description="Disordered" evidence="1">
    <location>
        <begin position="56"/>
        <end position="93"/>
    </location>
</feature>
<dbReference type="AlphaFoldDB" id="A0A1H7ZGC7"/>
<sequence>MAHHYDVGDQVSLAFGFHDQNAVGLYTVTRRLPSLVDGEPQYRVRGLDDRERVIGEAQINGSARQRNADRPARSRHPNKPLTEMFGPSGTEKK</sequence>
<keyword evidence="3" id="KW-1185">Reference proteome</keyword>
<organism evidence="2 3">
    <name type="scientific">Bosea lupini</name>
    <dbReference type="NCBI Taxonomy" id="1036779"/>
    <lineage>
        <taxon>Bacteria</taxon>
        <taxon>Pseudomonadati</taxon>
        <taxon>Pseudomonadota</taxon>
        <taxon>Alphaproteobacteria</taxon>
        <taxon>Hyphomicrobiales</taxon>
        <taxon>Boseaceae</taxon>
        <taxon>Bosea</taxon>
    </lineage>
</organism>